<reference evidence="4" key="1">
    <citation type="submission" date="2016-10" db="EMBL/GenBank/DDBJ databases">
        <authorList>
            <person name="Varghese N."/>
            <person name="Submissions S."/>
        </authorList>
    </citation>
    <scope>NUCLEOTIDE SEQUENCE [LARGE SCALE GENOMIC DNA]</scope>
    <source>
        <strain evidence="4">DSM 21368</strain>
    </source>
</reference>
<feature type="region of interest" description="Disordered" evidence="1">
    <location>
        <begin position="32"/>
        <end position="62"/>
    </location>
</feature>
<evidence type="ECO:0000313" key="4">
    <source>
        <dbReference type="Proteomes" id="UP000199220"/>
    </source>
</evidence>
<organism evidence="3 4">
    <name type="scientific">Ruania alba</name>
    <dbReference type="NCBI Taxonomy" id="648782"/>
    <lineage>
        <taxon>Bacteria</taxon>
        <taxon>Bacillati</taxon>
        <taxon>Actinomycetota</taxon>
        <taxon>Actinomycetes</taxon>
        <taxon>Micrococcales</taxon>
        <taxon>Ruaniaceae</taxon>
        <taxon>Ruania</taxon>
    </lineage>
</organism>
<name>A0A1H5GK83_9MICO</name>
<keyword evidence="2" id="KW-0732">Signal</keyword>
<dbReference type="Proteomes" id="UP000199220">
    <property type="component" value="Unassembled WGS sequence"/>
</dbReference>
<protein>
    <submittedName>
        <fullName evidence="3">Uncharacterized protein</fullName>
    </submittedName>
</protein>
<evidence type="ECO:0000256" key="2">
    <source>
        <dbReference type="SAM" id="SignalP"/>
    </source>
</evidence>
<sequence>MMTATARLSRAVAVIVLAGLLAPLAACSGNDGSDPAPTGSPGTGGGDSGGDGASGGPRTVPPQLRECEDRGDVPDLAAATWTNPDGFDEEGGYTQIAPITESRTDTYLVPSSPGTGIEIISLVHYTDVPEPLVDACGVVDRKAVELLLDRWHREGDITATAPEWAEVGNGVAAVTEAQQYAGYDFIVAATLVIGEGELLLIGCQWVTSEVEVTSGCDTVVDSLAFG</sequence>
<dbReference type="STRING" id="648782.SAMN04488554_1673"/>
<keyword evidence="4" id="KW-1185">Reference proteome</keyword>
<evidence type="ECO:0000313" key="3">
    <source>
        <dbReference type="EMBL" id="SEE15841.1"/>
    </source>
</evidence>
<accession>A0A1H5GK83</accession>
<evidence type="ECO:0000256" key="1">
    <source>
        <dbReference type="SAM" id="MobiDB-lite"/>
    </source>
</evidence>
<feature type="chain" id="PRO_5011570448" evidence="2">
    <location>
        <begin position="29"/>
        <end position="226"/>
    </location>
</feature>
<dbReference type="EMBL" id="FNTX01000001">
    <property type="protein sequence ID" value="SEE15841.1"/>
    <property type="molecule type" value="Genomic_DNA"/>
</dbReference>
<proteinExistence type="predicted"/>
<feature type="compositionally biased region" description="Gly residues" evidence="1">
    <location>
        <begin position="41"/>
        <end position="55"/>
    </location>
</feature>
<dbReference type="AlphaFoldDB" id="A0A1H5GK83"/>
<feature type="signal peptide" evidence="2">
    <location>
        <begin position="1"/>
        <end position="28"/>
    </location>
</feature>
<gene>
    <name evidence="3" type="ORF">SAMN04488554_1673</name>
</gene>